<organism evidence="3">
    <name type="scientific">Medicago truncatula</name>
    <name type="common">Barrel medic</name>
    <name type="synonym">Medicago tribuloides</name>
    <dbReference type="NCBI Taxonomy" id="3880"/>
    <lineage>
        <taxon>Eukaryota</taxon>
        <taxon>Viridiplantae</taxon>
        <taxon>Streptophyta</taxon>
        <taxon>Embryophyta</taxon>
        <taxon>Tracheophyta</taxon>
        <taxon>Spermatophyta</taxon>
        <taxon>Magnoliopsida</taxon>
        <taxon>eudicotyledons</taxon>
        <taxon>Gunneridae</taxon>
        <taxon>Pentapetalae</taxon>
        <taxon>rosids</taxon>
        <taxon>fabids</taxon>
        <taxon>Fabales</taxon>
        <taxon>Fabaceae</taxon>
        <taxon>Papilionoideae</taxon>
        <taxon>50 kb inversion clade</taxon>
        <taxon>NPAAA clade</taxon>
        <taxon>Hologalegina</taxon>
        <taxon>IRL clade</taxon>
        <taxon>Trifolieae</taxon>
        <taxon>Medicago</taxon>
    </lineage>
</organism>
<dbReference type="Proteomes" id="UP000265566">
    <property type="component" value="Chromosome 4"/>
</dbReference>
<evidence type="ECO:0000259" key="2">
    <source>
        <dbReference type="Pfam" id="PF07127"/>
    </source>
</evidence>
<sequence length="68" mass="7722">MQRVKNMADTLKFVHVLIRLIFIFLVIIVCDSSFIFMPCITDKDCPALKKNKGKGRCRKGYCVDGLIG</sequence>
<dbReference type="AlphaFoldDB" id="A0A396IBN7"/>
<feature type="transmembrane region" description="Helical" evidence="1">
    <location>
        <begin position="16"/>
        <end position="37"/>
    </location>
</feature>
<dbReference type="Gramene" id="rna22506">
    <property type="protein sequence ID" value="RHN60237.1"/>
    <property type="gene ID" value="gene22506"/>
</dbReference>
<protein>
    <submittedName>
        <fullName evidence="3">Putative Late nodulin</fullName>
    </submittedName>
</protein>
<evidence type="ECO:0000256" key="1">
    <source>
        <dbReference type="SAM" id="Phobius"/>
    </source>
</evidence>
<evidence type="ECO:0000313" key="3">
    <source>
        <dbReference type="EMBL" id="RHN60237.1"/>
    </source>
</evidence>
<keyword evidence="1" id="KW-0812">Transmembrane</keyword>
<feature type="domain" description="Late nodulin" evidence="2">
    <location>
        <begin position="7"/>
        <end position="62"/>
    </location>
</feature>
<reference evidence="3" key="1">
    <citation type="journal article" date="2018" name="Nat. Plants">
        <title>Whole-genome landscape of Medicago truncatula symbiotic genes.</title>
        <authorList>
            <person name="Pecrix Y."/>
            <person name="Gamas P."/>
            <person name="Carrere S."/>
        </authorList>
    </citation>
    <scope>NUCLEOTIDE SEQUENCE</scope>
    <source>
        <tissue evidence="3">Leaves</tissue>
    </source>
</reference>
<name>A0A396IBN7_MEDTR</name>
<keyword evidence="1" id="KW-1133">Transmembrane helix</keyword>
<gene>
    <name evidence="3" type="ORF">MtrunA17_Chr4g0023461</name>
</gene>
<dbReference type="Pfam" id="PF07127">
    <property type="entry name" value="Nodulin_late"/>
    <property type="match status" value="1"/>
</dbReference>
<dbReference type="GO" id="GO:0046872">
    <property type="term" value="F:metal ion binding"/>
    <property type="evidence" value="ECO:0007669"/>
    <property type="project" value="InterPro"/>
</dbReference>
<dbReference type="InterPro" id="IPR009810">
    <property type="entry name" value="Nodulin_late_dom"/>
</dbReference>
<keyword evidence="1" id="KW-0472">Membrane</keyword>
<dbReference type="EMBL" id="PSQE01000004">
    <property type="protein sequence ID" value="RHN60237.1"/>
    <property type="molecule type" value="Genomic_DNA"/>
</dbReference>
<comment type="caution">
    <text evidence="3">The sequence shown here is derived from an EMBL/GenBank/DDBJ whole genome shotgun (WGS) entry which is preliminary data.</text>
</comment>
<proteinExistence type="predicted"/>
<accession>A0A396IBN7</accession>